<dbReference type="Proteomes" id="UP000610594">
    <property type="component" value="Unassembled WGS sequence"/>
</dbReference>
<keyword evidence="3" id="KW-0472">Membrane</keyword>
<keyword evidence="3" id="KW-1133">Transmembrane helix</keyword>
<feature type="domain" description="Penicillin-binding protein transpeptidase" evidence="4">
    <location>
        <begin position="375"/>
        <end position="600"/>
    </location>
</feature>
<dbReference type="SUPFAM" id="SSF56601">
    <property type="entry name" value="beta-lactamase/transpeptidase-like"/>
    <property type="match status" value="1"/>
</dbReference>
<evidence type="ECO:0000313" key="7">
    <source>
        <dbReference type="Proteomes" id="UP000610594"/>
    </source>
</evidence>
<dbReference type="EMBL" id="WHJF01000042">
    <property type="protein sequence ID" value="NHZ63930.1"/>
    <property type="molecule type" value="Genomic_DNA"/>
</dbReference>
<dbReference type="RefSeq" id="WP_167237995.1">
    <property type="nucleotide sequence ID" value="NZ_WHJF01000042.1"/>
</dbReference>
<evidence type="ECO:0000313" key="6">
    <source>
        <dbReference type="EMBL" id="NHZ63930.1"/>
    </source>
</evidence>
<dbReference type="CDD" id="cd07341">
    <property type="entry name" value="M56_BlaR1_MecR1_like"/>
    <property type="match status" value="1"/>
</dbReference>
<dbReference type="Gene3D" id="3.40.710.10">
    <property type="entry name" value="DD-peptidase/beta-lactamase superfamily"/>
    <property type="match status" value="1"/>
</dbReference>
<dbReference type="NCBIfam" id="NF000270">
    <property type="entry name" value="bla_class_D_alt"/>
    <property type="match status" value="1"/>
</dbReference>
<dbReference type="InterPro" id="IPR008756">
    <property type="entry name" value="Peptidase_M56"/>
</dbReference>
<sequence length="614" mass="66708">MSPADLLISRFLLASGGCLAAGLAVWAVTTLCRRKLPDFAAQRSLWLLSQITIVAAFLVILLPHSERLRIIPQIDLEPATQASVPTPATTATAAPAASNPAKPGIQANDKPWLASGAQAWLLVYLLGLGYSIIKLVHARRMLNGLAATGSRMDARHPHEGFAGPAQAAGTPDVIEVDAPISPMLFGLIKPRLLLPRHLRSLAPVQQELIVAHELTHLRRHDLQWMSAGVLLQTLLWFNPFMRLLRVNLSWAQELGCDRDVLRGRPQVQRKAYAAALVAQLRLQHHTVATALAFGGVSERSVAARIALIREPASTPRTPWARCAALASLAGIVLGSLAFQPALAWRIDAAPHAVPNASLSRASASAPTALLSCTEMIDAASGQRLVHEGQCDERVTPASTFNIVVSLMGYDSGFLRDEHAPVLAFKEGYADWIDSWRASTDPTSWMRNSTVWYAQQVTSHLGAAQVQRYIDGFDYGNRKVLGEAGKDKGLPLSWISSTLAISPVEQVAFLRKMVKRELGLTPAAYDMTARITRLDNLQNGWEIHGKTGTSAPVTVAGQADTKHEYGWFVGWASKDGRTVIFARLVLDPRQEGHAAGTRTKKAFLRDLPARLDALN</sequence>
<dbReference type="Pfam" id="PF00905">
    <property type="entry name" value="Transpeptidase"/>
    <property type="match status" value="1"/>
</dbReference>
<evidence type="ECO:0000256" key="3">
    <source>
        <dbReference type="SAM" id="Phobius"/>
    </source>
</evidence>
<feature type="compositionally biased region" description="Low complexity" evidence="2">
    <location>
        <begin position="82"/>
        <end position="101"/>
    </location>
</feature>
<feature type="region of interest" description="Disordered" evidence="2">
    <location>
        <begin position="82"/>
        <end position="103"/>
    </location>
</feature>
<evidence type="ECO:0000259" key="4">
    <source>
        <dbReference type="Pfam" id="PF00905"/>
    </source>
</evidence>
<dbReference type="Pfam" id="PF05569">
    <property type="entry name" value="Peptidase_M56"/>
    <property type="match status" value="1"/>
</dbReference>
<dbReference type="InterPro" id="IPR001460">
    <property type="entry name" value="PCN-bd_Tpept"/>
</dbReference>
<feature type="transmembrane region" description="Helical" evidence="3">
    <location>
        <begin position="44"/>
        <end position="62"/>
    </location>
</feature>
<dbReference type="InterPro" id="IPR012338">
    <property type="entry name" value="Beta-lactam/transpept-like"/>
</dbReference>
<evidence type="ECO:0000259" key="5">
    <source>
        <dbReference type="Pfam" id="PF05569"/>
    </source>
</evidence>
<dbReference type="InterPro" id="IPR052173">
    <property type="entry name" value="Beta-lactam_resp_regulator"/>
</dbReference>
<dbReference type="PANTHER" id="PTHR34978">
    <property type="entry name" value="POSSIBLE SENSOR-TRANSDUCER PROTEIN BLAR"/>
    <property type="match status" value="1"/>
</dbReference>
<dbReference type="PANTHER" id="PTHR34978:SF3">
    <property type="entry name" value="SLR0241 PROTEIN"/>
    <property type="match status" value="1"/>
</dbReference>
<evidence type="ECO:0000256" key="1">
    <source>
        <dbReference type="ARBA" id="ARBA00011075"/>
    </source>
</evidence>
<organism evidence="6 7">
    <name type="scientific">Massilia genomosp. 1</name>
    <dbReference type="NCBI Taxonomy" id="2609280"/>
    <lineage>
        <taxon>Bacteria</taxon>
        <taxon>Pseudomonadati</taxon>
        <taxon>Pseudomonadota</taxon>
        <taxon>Betaproteobacteria</taxon>
        <taxon>Burkholderiales</taxon>
        <taxon>Oxalobacteraceae</taxon>
        <taxon>Telluria group</taxon>
        <taxon>Massilia</taxon>
    </lineage>
</organism>
<protein>
    <submittedName>
        <fullName evidence="6">Class D beta-lactamase</fullName>
    </submittedName>
</protein>
<evidence type="ECO:0000256" key="2">
    <source>
        <dbReference type="SAM" id="MobiDB-lite"/>
    </source>
</evidence>
<name>A0ABX0MMD9_9BURK</name>
<accession>A0ABX0MMD9</accession>
<feature type="domain" description="Peptidase M56" evidence="5">
    <location>
        <begin position="19"/>
        <end position="306"/>
    </location>
</feature>
<keyword evidence="7" id="KW-1185">Reference proteome</keyword>
<reference evidence="6 7" key="1">
    <citation type="submission" date="2019-10" db="EMBL/GenBank/DDBJ databases">
        <title>Taxonomy of Antarctic Massilia spp.: description of Massilia rubra sp. nov., Massilia aquatica sp. nov., Massilia mucilaginosa sp. nov., Massilia frigida sp. nov. isolated from streams, lakes and regoliths.</title>
        <authorList>
            <person name="Holochova P."/>
            <person name="Sedlacek I."/>
            <person name="Kralova S."/>
            <person name="Maslanova I."/>
            <person name="Busse H.-J."/>
            <person name="Stankova E."/>
            <person name="Vrbovska V."/>
            <person name="Kovarovic V."/>
            <person name="Bartak M."/>
            <person name="Svec P."/>
            <person name="Pantucek R."/>
        </authorList>
    </citation>
    <scope>NUCLEOTIDE SEQUENCE [LARGE SCALE GENOMIC DNA]</scope>
    <source>
        <strain evidence="6 7">CCM 8694</strain>
    </source>
</reference>
<feature type="transmembrane region" description="Helical" evidence="3">
    <location>
        <begin position="112"/>
        <end position="133"/>
    </location>
</feature>
<comment type="caution">
    <text evidence="6">The sequence shown here is derived from an EMBL/GenBank/DDBJ whole genome shotgun (WGS) entry which is preliminary data.</text>
</comment>
<feature type="transmembrane region" description="Helical" evidence="3">
    <location>
        <begin position="12"/>
        <end position="32"/>
    </location>
</feature>
<keyword evidence="3" id="KW-0812">Transmembrane</keyword>
<proteinExistence type="inferred from homology"/>
<gene>
    <name evidence="6" type="primary">blaOXA</name>
    <name evidence="6" type="ORF">F1735_16735</name>
</gene>
<comment type="similarity">
    <text evidence="1">Belongs to the peptidase M56 family.</text>
</comment>